<sequence>MLDAAAIADQDQLYAAVKESGLFDANAYLAANSDVARSKIDPLLHYIRYGQYESQRRPYPGFDPQRYISDFRLGTVEGNPFFDLVVRNRYSHATPETALTPQEIYLYNLILHLDLFDEKYYVRNNPDLKDIEIPPLIHYVKYGVHEPARSPNRKYNNVIYMRLFGREIPKDEPPFLHYIRNNLDLDFFDKGMLEKFSYASLSRVARRLAEFPFYSDAYYLSVNEDVNNSDLLPNQHAILYGIPEGRTILSKLRIAEVLGRKTGPAPDYQLATRIDKSLPLPETIGVFYHSDGNCFIREIAEDLAACLSGAGLNVSLETEKTPLSAKPDLCIFCAPHEFFFLDGGKQWEDEKILESSIMLNTEQAQTPWFSRGLVYLLMSAGIIDFLYQNTGLFEAVGIPFFHFDPIPSSAPTKILDEDRAHAFFRVLPDSAKKDLSGSALRPIAERDIDISFFGNVSAKREKFFTRNADFLARRECFIYYRKTQGPIRTEGVYEILARMPFYVAENSKICLNIHRNDDPYFEWHRIIKQGAARGAVVVTEECLPTPLYREGVHFLTETPRHMPHLVAWLLDSPDGQARAQEIQNACLDLFRNRKLQKSKFNDIAGFIGSVWQKVAVNA</sequence>
<dbReference type="Proteomes" id="UP000019760">
    <property type="component" value="Unassembled WGS sequence"/>
</dbReference>
<comment type="caution">
    <text evidence="1">The sequence shown here is derived from an EMBL/GenBank/DDBJ whole genome shotgun (WGS) entry which is preliminary data.</text>
</comment>
<reference evidence="2" key="1">
    <citation type="journal article" date="2014" name="FEMS Microbiol. Lett.">
        <title>Draft Genomic DNA Sequence of the Facultatively Methylotrophic Bacterium Acidomonas methanolica type strain MB58.</title>
        <authorList>
            <person name="Higashiura N."/>
            <person name="Hadano H."/>
            <person name="Hirakawa H."/>
            <person name="Matsutani M."/>
            <person name="Takabe S."/>
            <person name="Matsushita K."/>
            <person name="Azuma Y."/>
        </authorList>
    </citation>
    <scope>NUCLEOTIDE SEQUENCE [LARGE SCALE GENOMIC DNA]</scope>
    <source>
        <strain evidence="2">MB58</strain>
    </source>
</reference>
<dbReference type="AlphaFoldDB" id="A0A023D645"/>
<organism evidence="1 2">
    <name type="scientific">Acidomonas methanolica NBRC 104435</name>
    <dbReference type="NCBI Taxonomy" id="1231351"/>
    <lineage>
        <taxon>Bacteria</taxon>
        <taxon>Pseudomonadati</taxon>
        <taxon>Pseudomonadota</taxon>
        <taxon>Alphaproteobacteria</taxon>
        <taxon>Acetobacterales</taxon>
        <taxon>Acetobacteraceae</taxon>
        <taxon>Acidomonas</taxon>
    </lineage>
</organism>
<gene>
    <name evidence="1" type="ORF">Amme_051_006</name>
</gene>
<dbReference type="EMBL" id="BAND01000051">
    <property type="protein sequence ID" value="GAJ29190.1"/>
    <property type="molecule type" value="Genomic_DNA"/>
</dbReference>
<proteinExistence type="predicted"/>
<accession>A0A023D645</accession>
<keyword evidence="2" id="KW-1185">Reference proteome</keyword>
<reference evidence="1 2" key="2">
    <citation type="journal article" date="2014" name="FEMS Microbiol. Lett.">
        <title>Draft genomic DNA sequence of the facultatively methylotrophic bacterium Acidomonas methanolica type strain MB58.</title>
        <authorList>
            <person name="Higashiura N."/>
            <person name="Hadano H."/>
            <person name="Hirakawa H."/>
            <person name="Matsutani M."/>
            <person name="Takabe S."/>
            <person name="Matsushita K."/>
            <person name="Azuma Y."/>
        </authorList>
    </citation>
    <scope>NUCLEOTIDE SEQUENCE [LARGE SCALE GENOMIC DNA]</scope>
    <source>
        <strain evidence="1 2">MB58</strain>
    </source>
</reference>
<evidence type="ECO:0000313" key="2">
    <source>
        <dbReference type="Proteomes" id="UP000019760"/>
    </source>
</evidence>
<dbReference type="RefSeq" id="WP_239641659.1">
    <property type="nucleotide sequence ID" value="NZ_BAND01000051.1"/>
</dbReference>
<name>A0A023D645_ACIMT</name>
<protein>
    <submittedName>
        <fullName evidence="1">Uncharacterized protein</fullName>
    </submittedName>
</protein>
<evidence type="ECO:0000313" key="1">
    <source>
        <dbReference type="EMBL" id="GAJ29190.1"/>
    </source>
</evidence>